<dbReference type="Pfam" id="PF13280">
    <property type="entry name" value="WYL"/>
    <property type="match status" value="1"/>
</dbReference>
<dbReference type="PANTHER" id="PTHR34580">
    <property type="match status" value="1"/>
</dbReference>
<accession>A0AAJ4A2Z1</accession>
<sequence length="293" mass="34796">MEKEHDKIGTRLGLIITKLNNGERFTAEELADEFNVNVRTIQRDINERLSYIPLQKEQNYYFLSPHALGKLSYKDIQNFAQISGISELYPSLEHSFISDLLELKFNSLYMVKNSGFEDISDKKELFEQLSGAISRQSPIHFLYNEKQRSVNPYKLINNNGIWYLLADDNAELKTYTFSKIKQLKWDFKIHFSPKKEFLNQIEKNDVNWISKDFIEVILEIDIKAKEYFFRKETLTNKRIIEENENHIIVSTNIAYDDEIIHLVKYWIPYIKIKSPQYLQEKLSKILNEYLQTT</sequence>
<dbReference type="InterPro" id="IPR036388">
    <property type="entry name" value="WH-like_DNA-bd_sf"/>
</dbReference>
<name>A0AAJ4A2Z1_9BACT</name>
<protein>
    <submittedName>
        <fullName evidence="3">WYL domain-containing protein</fullName>
    </submittedName>
</protein>
<feature type="domain" description="WYL" evidence="2">
    <location>
        <begin position="124"/>
        <end position="184"/>
    </location>
</feature>
<dbReference type="RefSeq" id="WP_152298886.1">
    <property type="nucleotide sequence ID" value="NZ_CP041166.1"/>
</dbReference>
<dbReference type="InterPro" id="IPR026881">
    <property type="entry name" value="WYL_dom"/>
</dbReference>
<dbReference type="PROSITE" id="PS52050">
    <property type="entry name" value="WYL"/>
    <property type="match status" value="1"/>
</dbReference>
<feature type="domain" description="Helix-turn-helix type 11" evidence="1">
    <location>
        <begin position="14"/>
        <end position="46"/>
    </location>
</feature>
<dbReference type="Proteomes" id="UP000326061">
    <property type="component" value="Chromosome"/>
</dbReference>
<evidence type="ECO:0000313" key="4">
    <source>
        <dbReference type="Proteomes" id="UP000326061"/>
    </source>
</evidence>
<keyword evidence="4" id="KW-1185">Reference proteome</keyword>
<dbReference type="KEGG" id="suln:FJR47_02410"/>
<dbReference type="InterPro" id="IPR051534">
    <property type="entry name" value="CBASS_pafABC_assoc_protein"/>
</dbReference>
<dbReference type="Pfam" id="PF08279">
    <property type="entry name" value="HTH_11"/>
    <property type="match status" value="1"/>
</dbReference>
<dbReference type="Gene3D" id="1.10.10.10">
    <property type="entry name" value="Winged helix-like DNA-binding domain superfamily/Winged helix DNA-binding domain"/>
    <property type="match status" value="1"/>
</dbReference>
<dbReference type="AlphaFoldDB" id="A0AAJ4A2Z1"/>
<evidence type="ECO:0000259" key="2">
    <source>
        <dbReference type="Pfam" id="PF13280"/>
    </source>
</evidence>
<evidence type="ECO:0000313" key="3">
    <source>
        <dbReference type="EMBL" id="QFR42823.1"/>
    </source>
</evidence>
<gene>
    <name evidence="3" type="ORF">FJR47_02410</name>
</gene>
<dbReference type="PANTHER" id="PTHR34580:SF1">
    <property type="entry name" value="PROTEIN PAFC"/>
    <property type="match status" value="1"/>
</dbReference>
<organism evidence="3 4">
    <name type="scientific">Sulfurimonas xiamenensis</name>
    <dbReference type="NCBI Taxonomy" id="2590021"/>
    <lineage>
        <taxon>Bacteria</taxon>
        <taxon>Pseudomonadati</taxon>
        <taxon>Campylobacterota</taxon>
        <taxon>Epsilonproteobacteria</taxon>
        <taxon>Campylobacterales</taxon>
        <taxon>Sulfurimonadaceae</taxon>
        <taxon>Sulfurimonas</taxon>
    </lineage>
</organism>
<evidence type="ECO:0000259" key="1">
    <source>
        <dbReference type="Pfam" id="PF08279"/>
    </source>
</evidence>
<dbReference type="InterPro" id="IPR013196">
    <property type="entry name" value="HTH_11"/>
</dbReference>
<proteinExistence type="predicted"/>
<dbReference type="EMBL" id="CP041166">
    <property type="protein sequence ID" value="QFR42823.1"/>
    <property type="molecule type" value="Genomic_DNA"/>
</dbReference>
<reference evidence="4" key="1">
    <citation type="submission" date="2019-06" db="EMBL/GenBank/DDBJ databases">
        <title>Sulfurimonas gotlandica sp. nov., a chemoautotrophic and psychrotolerant epsilonproteobacterium isolated from a pelagic redoxcline, and an emended description of the genus Sulfurimonas.</title>
        <authorList>
            <person name="Wang S."/>
            <person name="Jiang L."/>
            <person name="Shao Z."/>
        </authorList>
    </citation>
    <scope>NUCLEOTIDE SEQUENCE [LARGE SCALE GENOMIC DNA]</scope>
    <source>
        <strain evidence="4">1-1N</strain>
    </source>
</reference>